<evidence type="ECO:0000256" key="7">
    <source>
        <dbReference type="ARBA" id="ARBA00022741"/>
    </source>
</evidence>
<evidence type="ECO:0000256" key="3">
    <source>
        <dbReference type="ARBA" id="ARBA00012814"/>
    </source>
</evidence>
<dbReference type="EC" id="6.1.1.20" evidence="3"/>
<dbReference type="Gene3D" id="1.10.10.2320">
    <property type="match status" value="1"/>
</dbReference>
<dbReference type="Pfam" id="PF18553">
    <property type="entry name" value="PheRS_DBD3"/>
    <property type="match status" value="1"/>
</dbReference>
<dbReference type="GO" id="GO:0004826">
    <property type="term" value="F:phenylalanine-tRNA ligase activity"/>
    <property type="evidence" value="ECO:0007669"/>
    <property type="project" value="UniProtKB-EC"/>
</dbReference>
<dbReference type="NCBIfam" id="TIGR00468">
    <property type="entry name" value="pheS"/>
    <property type="match status" value="1"/>
</dbReference>
<dbReference type="Gene3D" id="3.30.930.10">
    <property type="entry name" value="Bira Bifunctional Protein, Domain 2"/>
    <property type="match status" value="1"/>
</dbReference>
<proteinExistence type="inferred from homology"/>
<dbReference type="KEGG" id="uvi:66068164"/>
<evidence type="ECO:0000313" key="15">
    <source>
        <dbReference type="Proteomes" id="UP000027002"/>
    </source>
</evidence>
<name>A0A8E5MKJ6_USTVR</name>
<dbReference type="GO" id="GO:0046872">
    <property type="term" value="F:metal ion binding"/>
    <property type="evidence" value="ECO:0007669"/>
    <property type="project" value="UniProtKB-KW"/>
</dbReference>
<dbReference type="GO" id="GO:0005829">
    <property type="term" value="C:cytosol"/>
    <property type="evidence" value="ECO:0007669"/>
    <property type="project" value="TreeGrafter"/>
</dbReference>
<dbReference type="InterPro" id="IPR006195">
    <property type="entry name" value="aa-tRNA-synth_II"/>
</dbReference>
<dbReference type="Gene3D" id="3.30.1370.240">
    <property type="match status" value="1"/>
</dbReference>
<evidence type="ECO:0000259" key="13">
    <source>
        <dbReference type="PROSITE" id="PS50862"/>
    </source>
</evidence>
<accession>A0A8E5MKJ6</accession>
<dbReference type="SUPFAM" id="SSF55681">
    <property type="entry name" value="Class II aaRS and biotin synthetases"/>
    <property type="match status" value="1"/>
</dbReference>
<evidence type="ECO:0000256" key="2">
    <source>
        <dbReference type="ARBA" id="ARBA00006703"/>
    </source>
</evidence>
<dbReference type="PANTHER" id="PTHR11538:SF40">
    <property type="entry name" value="PHENYLALANINE--TRNA LIGASE ALPHA SUBUNIT"/>
    <property type="match status" value="1"/>
</dbReference>
<dbReference type="PANTHER" id="PTHR11538">
    <property type="entry name" value="PHENYLALANYL-TRNA SYNTHETASE"/>
    <property type="match status" value="1"/>
</dbReference>
<evidence type="ECO:0000256" key="11">
    <source>
        <dbReference type="ARBA" id="ARBA00023146"/>
    </source>
</evidence>
<dbReference type="Proteomes" id="UP000027002">
    <property type="component" value="Chromosome 6"/>
</dbReference>
<dbReference type="FunFam" id="1.10.10.2330:FF:000002">
    <property type="entry name" value="Phenylalanyl-tRNA synthetase alpha chain"/>
    <property type="match status" value="1"/>
</dbReference>
<evidence type="ECO:0000256" key="1">
    <source>
        <dbReference type="ARBA" id="ARBA00004496"/>
    </source>
</evidence>
<dbReference type="Gene3D" id="1.10.10.2330">
    <property type="match status" value="1"/>
</dbReference>
<gene>
    <name evidence="14" type="ORF">UV8b_07387</name>
</gene>
<organism evidence="14 15">
    <name type="scientific">Ustilaginoidea virens</name>
    <name type="common">Rice false smut fungus</name>
    <name type="synonym">Villosiclava virens</name>
    <dbReference type="NCBI Taxonomy" id="1159556"/>
    <lineage>
        <taxon>Eukaryota</taxon>
        <taxon>Fungi</taxon>
        <taxon>Dikarya</taxon>
        <taxon>Ascomycota</taxon>
        <taxon>Pezizomycotina</taxon>
        <taxon>Sordariomycetes</taxon>
        <taxon>Hypocreomycetidae</taxon>
        <taxon>Hypocreales</taxon>
        <taxon>Clavicipitaceae</taxon>
        <taxon>Ustilaginoidea</taxon>
    </lineage>
</organism>
<keyword evidence="7" id="KW-0547">Nucleotide-binding</keyword>
<dbReference type="GO" id="GO:0005524">
    <property type="term" value="F:ATP binding"/>
    <property type="evidence" value="ECO:0007669"/>
    <property type="project" value="UniProtKB-KW"/>
</dbReference>
<evidence type="ECO:0000256" key="10">
    <source>
        <dbReference type="ARBA" id="ARBA00022917"/>
    </source>
</evidence>
<keyword evidence="9" id="KW-0460">Magnesium</keyword>
<dbReference type="PROSITE" id="PS50862">
    <property type="entry name" value="AA_TRNA_LIGASE_II"/>
    <property type="match status" value="1"/>
</dbReference>
<keyword evidence="5" id="KW-0436">Ligase</keyword>
<evidence type="ECO:0000256" key="9">
    <source>
        <dbReference type="ARBA" id="ARBA00022842"/>
    </source>
</evidence>
<reference evidence="14" key="1">
    <citation type="submission" date="2020-03" db="EMBL/GenBank/DDBJ databases">
        <title>A mixture of massive structural variations and highly conserved coding sequences in Ustilaginoidea virens genome.</title>
        <authorList>
            <person name="Zhang K."/>
            <person name="Zhao Z."/>
            <person name="Zhang Z."/>
            <person name="Li Y."/>
            <person name="Hsiang T."/>
            <person name="Sun W."/>
        </authorList>
    </citation>
    <scope>NUCLEOTIDE SEQUENCE</scope>
    <source>
        <strain evidence="14">UV-8b</strain>
    </source>
</reference>
<dbReference type="NCBIfam" id="NF003210">
    <property type="entry name" value="PRK04172.1"/>
    <property type="match status" value="1"/>
</dbReference>
<comment type="subcellular location">
    <subcellularLocation>
        <location evidence="1">Cytoplasm</location>
    </subcellularLocation>
</comment>
<dbReference type="InterPro" id="IPR045864">
    <property type="entry name" value="aa-tRNA-synth_II/BPL/LPL"/>
</dbReference>
<dbReference type="CDD" id="cd00496">
    <property type="entry name" value="PheRS_alpha_core"/>
    <property type="match status" value="1"/>
</dbReference>
<dbReference type="InterPro" id="IPR040725">
    <property type="entry name" value="PheRS_DBD3"/>
</dbReference>
<keyword evidence="11" id="KW-0030">Aminoacyl-tRNA synthetase</keyword>
<dbReference type="GO" id="GO:0006432">
    <property type="term" value="P:phenylalanyl-tRNA aminoacylation"/>
    <property type="evidence" value="ECO:0007669"/>
    <property type="project" value="EnsemblFungi"/>
</dbReference>
<dbReference type="EMBL" id="CP072758">
    <property type="protein sequence ID" value="QUC23146.1"/>
    <property type="molecule type" value="Genomic_DNA"/>
</dbReference>
<sequence>MAAVTGTPAMDLATQILHAVDEKSPLLSSEAFPTTPSTEVKGALDRLASRGMVKYETIDREEALLEPEGEQIAANGSHEARVFEALQTAVKGMTIQQLEATIGDKNVVKIGQGRAFREKWISKTADGKFKAAKDSIRDTTREQMQTIQSTRIFSDAKVLADLKKRKLVKTQKIISFRVEKGEKFALKIPEVATDLTADMIASGSWKTATFKGYNFKALGADQHSGALHPLNKVRSELRQIFFEMGFQEMATDKFVESGFWNFDTLFVPQQHPARDMQDTFYVSDPKAADLPRAEDPSDKSDYETYWNNVKDVHQVVTLAPQRTSSRHALLNFATQQGKYGSIGYRYPWSGEESRKLVLRTHTTAISANMLHKLAQQKGPDGRPPPARYFSIDRVFRNETVDATHLAEFHQVEGVIADYDLTLGGLMEFMDIFFGKMGITDLKYKCAYNPYTEPSMEIFSYHKGLGKLVEIGNSGMFRAEMLESMGLPKDMRVFGWGLSLERPTMIKYGISNIRELLGHKVDLNFMRNSPAVRLDQK</sequence>
<dbReference type="GO" id="GO:0009328">
    <property type="term" value="C:phenylalanine-tRNA ligase complex"/>
    <property type="evidence" value="ECO:0007669"/>
    <property type="project" value="EnsemblFungi"/>
</dbReference>
<evidence type="ECO:0000256" key="12">
    <source>
        <dbReference type="ARBA" id="ARBA00030612"/>
    </source>
</evidence>
<protein>
    <recommendedName>
        <fullName evidence="3">phenylalanine--tRNA ligase</fullName>
        <ecNumber evidence="3">6.1.1.20</ecNumber>
    </recommendedName>
    <alternativeName>
        <fullName evidence="12">Phenylalanyl-tRNA synthetase alpha subunit</fullName>
    </alternativeName>
</protein>
<evidence type="ECO:0000256" key="5">
    <source>
        <dbReference type="ARBA" id="ARBA00022598"/>
    </source>
</evidence>
<keyword evidence="15" id="KW-1185">Reference proteome</keyword>
<evidence type="ECO:0000256" key="6">
    <source>
        <dbReference type="ARBA" id="ARBA00022723"/>
    </source>
</evidence>
<keyword evidence="10" id="KW-0648">Protein biosynthesis</keyword>
<evidence type="ECO:0000313" key="14">
    <source>
        <dbReference type="EMBL" id="QUC23146.1"/>
    </source>
</evidence>
<dbReference type="GO" id="GO:0000049">
    <property type="term" value="F:tRNA binding"/>
    <property type="evidence" value="ECO:0007669"/>
    <property type="project" value="InterPro"/>
</dbReference>
<dbReference type="GO" id="GO:0002161">
    <property type="term" value="F:aminoacyl-tRNA deacylase activity"/>
    <property type="evidence" value="ECO:0007669"/>
    <property type="project" value="EnsemblFungi"/>
</dbReference>
<keyword evidence="8" id="KW-0067">ATP-binding</keyword>
<evidence type="ECO:0000256" key="8">
    <source>
        <dbReference type="ARBA" id="ARBA00022840"/>
    </source>
</evidence>
<keyword evidence="4" id="KW-0963">Cytoplasm</keyword>
<comment type="similarity">
    <text evidence="2">Belongs to the class-II aminoacyl-tRNA synthetase family. Phe-tRNA synthetase alpha subunit type 2 subfamily.</text>
</comment>
<feature type="domain" description="Aminoacyl-transfer RNA synthetases class-II family profile" evidence="13">
    <location>
        <begin position="231"/>
        <end position="529"/>
    </location>
</feature>
<dbReference type="AlphaFoldDB" id="A0A8E5MKJ6"/>
<dbReference type="Pfam" id="PF01409">
    <property type="entry name" value="tRNA-synt_2d"/>
    <property type="match status" value="1"/>
</dbReference>
<dbReference type="InterPro" id="IPR002319">
    <property type="entry name" value="Phenylalanyl-tRNA_Synthase"/>
</dbReference>
<keyword evidence="6" id="KW-0479">Metal-binding</keyword>
<evidence type="ECO:0000256" key="4">
    <source>
        <dbReference type="ARBA" id="ARBA00022490"/>
    </source>
</evidence>
<dbReference type="GeneID" id="66068164"/>
<dbReference type="OrthoDB" id="238316at2759"/>
<dbReference type="InterPro" id="IPR004529">
    <property type="entry name" value="Phe-tRNA-synth_IIc_asu"/>
</dbReference>
<dbReference type="RefSeq" id="XP_043000819.1">
    <property type="nucleotide sequence ID" value="XM_043144884.1"/>
</dbReference>